<keyword evidence="7" id="KW-1185">Reference proteome</keyword>
<dbReference type="EMBL" id="BOLY01000008">
    <property type="protein sequence ID" value="GIZ48846.1"/>
    <property type="molecule type" value="Genomic_DNA"/>
</dbReference>
<dbReference type="Proteomes" id="UP000825890">
    <property type="component" value="Unassembled WGS sequence"/>
</dbReference>
<dbReference type="CDD" id="cd07730">
    <property type="entry name" value="metallo-hydrolase-like_MBL-fold"/>
    <property type="match status" value="1"/>
</dbReference>
<sequence>MSSDPKPKQATPIGLPKGSTSCEVSIINCTCDLVVPPATLIEPHIDGHEWLNLPTYAFLITHPSGAQLLFDLGCRADWENLVPAVSQVVAQRVPGLRVTKEVPDILTSGGVQVSSLKALILSHWHFDHSGNISRLHPSTDLIVGPGFTAAFLPGFPQSTSVFYEEDFKDRNVVEPPFSDEFMIGKYQAHDYFGDGSVYILNVPGHTTGHISALVRTTEDTAIFMGGDVCHFTGVIRPTEFLPMPDPLPTTTVLDARLPTPCPCLTFTACHPDQANSRTSPFYKCSTDKTQSWYDDPKTAMESIQKLWEIDADPNILVIIAHDAAPLDVLPFFPEGGTINDWKDKGYKEKMHWHFVNELPVDGKAGRETMVDGLYKMDGEGGVKRVKNLKGEVD</sequence>
<gene>
    <name evidence="6" type="ORF">CKM354_001189000</name>
</gene>
<dbReference type="SMART" id="SM00849">
    <property type="entry name" value="Lactamase_B"/>
    <property type="match status" value="1"/>
</dbReference>
<dbReference type="Pfam" id="PF00753">
    <property type="entry name" value="Lactamase_B"/>
    <property type="match status" value="1"/>
</dbReference>
<dbReference type="GO" id="GO:0016787">
    <property type="term" value="F:hydrolase activity"/>
    <property type="evidence" value="ECO:0007669"/>
    <property type="project" value="UniProtKB-KW"/>
</dbReference>
<evidence type="ECO:0000313" key="7">
    <source>
        <dbReference type="Proteomes" id="UP000825890"/>
    </source>
</evidence>
<organism evidence="6 7">
    <name type="scientific">Cercospora kikuchii</name>
    <dbReference type="NCBI Taxonomy" id="84275"/>
    <lineage>
        <taxon>Eukaryota</taxon>
        <taxon>Fungi</taxon>
        <taxon>Dikarya</taxon>
        <taxon>Ascomycota</taxon>
        <taxon>Pezizomycotina</taxon>
        <taxon>Dothideomycetes</taxon>
        <taxon>Dothideomycetidae</taxon>
        <taxon>Mycosphaerellales</taxon>
        <taxon>Mycosphaerellaceae</taxon>
        <taxon>Cercospora</taxon>
    </lineage>
</organism>
<comment type="caution">
    <text evidence="6">The sequence shown here is derived from an EMBL/GenBank/DDBJ whole genome shotgun (WGS) entry which is preliminary data.</text>
</comment>
<dbReference type="InterPro" id="IPR051013">
    <property type="entry name" value="MBL_superfamily_lactonases"/>
</dbReference>
<dbReference type="Gene3D" id="3.60.15.10">
    <property type="entry name" value="Ribonuclease Z/Hydroxyacylglutathione hydrolase-like"/>
    <property type="match status" value="1"/>
</dbReference>
<dbReference type="GO" id="GO:0046872">
    <property type="term" value="F:metal ion binding"/>
    <property type="evidence" value="ECO:0007669"/>
    <property type="project" value="UniProtKB-KW"/>
</dbReference>
<dbReference type="SUPFAM" id="SSF56281">
    <property type="entry name" value="Metallo-hydrolase/oxidoreductase"/>
    <property type="match status" value="1"/>
</dbReference>
<dbReference type="InterPro" id="IPR036866">
    <property type="entry name" value="RibonucZ/Hydroxyglut_hydro"/>
</dbReference>
<evidence type="ECO:0000259" key="5">
    <source>
        <dbReference type="SMART" id="SM00849"/>
    </source>
</evidence>
<dbReference type="InterPro" id="IPR001279">
    <property type="entry name" value="Metallo-B-lactamas"/>
</dbReference>
<keyword evidence="3" id="KW-0378">Hydrolase</keyword>
<dbReference type="RefSeq" id="XP_044663333.1">
    <property type="nucleotide sequence ID" value="XM_044807398.1"/>
</dbReference>
<keyword evidence="2" id="KW-0479">Metal-binding</keyword>
<dbReference type="PANTHER" id="PTHR42978">
    <property type="entry name" value="QUORUM-QUENCHING LACTONASE YTNP-RELATED-RELATED"/>
    <property type="match status" value="1"/>
</dbReference>
<dbReference type="GeneID" id="68297465"/>
<feature type="domain" description="Metallo-beta-lactamase" evidence="5">
    <location>
        <begin position="54"/>
        <end position="270"/>
    </location>
</feature>
<dbReference type="OrthoDB" id="10250730at2759"/>
<name>A0A9P3CUJ3_9PEZI</name>
<dbReference type="PANTHER" id="PTHR42978:SF5">
    <property type="entry name" value="METALLO-BETA-LACTAMASE DOMAIN-CONTAINING PROTEIN"/>
    <property type="match status" value="1"/>
</dbReference>
<evidence type="ECO:0000313" key="6">
    <source>
        <dbReference type="EMBL" id="GIZ48846.1"/>
    </source>
</evidence>
<evidence type="ECO:0000256" key="3">
    <source>
        <dbReference type="ARBA" id="ARBA00022801"/>
    </source>
</evidence>
<dbReference type="AlphaFoldDB" id="A0A9P3CUJ3"/>
<comment type="similarity">
    <text evidence="1">Belongs to the metallo-beta-lactamase superfamily.</text>
</comment>
<keyword evidence="4" id="KW-0862">Zinc</keyword>
<evidence type="ECO:0000256" key="1">
    <source>
        <dbReference type="ARBA" id="ARBA00007749"/>
    </source>
</evidence>
<evidence type="ECO:0000256" key="4">
    <source>
        <dbReference type="ARBA" id="ARBA00022833"/>
    </source>
</evidence>
<evidence type="ECO:0000256" key="2">
    <source>
        <dbReference type="ARBA" id="ARBA00022723"/>
    </source>
</evidence>
<accession>A0A9P3CUJ3</accession>
<reference evidence="6 7" key="1">
    <citation type="submission" date="2021-01" db="EMBL/GenBank/DDBJ databases">
        <title>Cercospora kikuchii MAFF 305040 whole genome shotgun sequence.</title>
        <authorList>
            <person name="Kashiwa T."/>
            <person name="Suzuki T."/>
        </authorList>
    </citation>
    <scope>NUCLEOTIDE SEQUENCE [LARGE SCALE GENOMIC DNA]</scope>
    <source>
        <strain evidence="6 7">MAFF 305040</strain>
    </source>
</reference>
<proteinExistence type="inferred from homology"/>
<protein>
    <recommendedName>
        <fullName evidence="5">Metallo-beta-lactamase domain-containing protein</fullName>
    </recommendedName>
</protein>